<reference evidence="4 5" key="1">
    <citation type="journal article" date="2014" name="Genome Announc.">
        <title>Draft Genome Sequence of the Haloacid-Degrading Burkholderia caribensis Strain MBA4.</title>
        <authorList>
            <person name="Pan Y."/>
            <person name="Kong K.F."/>
            <person name="Tsang J.S."/>
        </authorList>
    </citation>
    <scope>NUCLEOTIDE SEQUENCE [LARGE SCALE GENOMIC DNA]</scope>
    <source>
        <strain evidence="4 5">MBA4</strain>
        <plasmid evidence="5">Plasmid</plasmid>
    </source>
</reference>
<evidence type="ECO:0000313" key="5">
    <source>
        <dbReference type="Proteomes" id="UP000019146"/>
    </source>
</evidence>
<dbReference type="SUPFAM" id="SSF69047">
    <property type="entry name" value="Hypothetical protein YjbJ"/>
    <property type="match status" value="1"/>
</dbReference>
<protein>
    <submittedName>
        <fullName evidence="4">General stress protein CsbD</fullName>
    </submittedName>
</protein>
<dbReference type="Pfam" id="PF05532">
    <property type="entry name" value="CsbD"/>
    <property type="match status" value="1"/>
</dbReference>
<comment type="similarity">
    <text evidence="1">Belongs to the UPF0337 (CsbD) family.</text>
</comment>
<gene>
    <name evidence="4" type="ORF">K788_0004268</name>
</gene>
<feature type="compositionally biased region" description="Polar residues" evidence="2">
    <location>
        <begin position="82"/>
        <end position="92"/>
    </location>
</feature>
<accession>A0A0P0RNZ1</accession>
<feature type="region of interest" description="Disordered" evidence="2">
    <location>
        <begin position="82"/>
        <end position="110"/>
    </location>
</feature>
<evidence type="ECO:0000259" key="3">
    <source>
        <dbReference type="Pfam" id="PF05532"/>
    </source>
</evidence>
<evidence type="ECO:0000313" key="4">
    <source>
        <dbReference type="EMBL" id="ALL70764.1"/>
    </source>
</evidence>
<name>A0A0P0RNZ1_9BURK</name>
<dbReference type="AlphaFoldDB" id="A0A0P0RNZ1"/>
<dbReference type="Gene3D" id="1.10.1470.10">
    <property type="entry name" value="YjbJ"/>
    <property type="match status" value="1"/>
</dbReference>
<dbReference type="InterPro" id="IPR036629">
    <property type="entry name" value="YjbJ_sf"/>
</dbReference>
<organism evidence="4 5">
    <name type="scientific">Paraburkholderia caribensis MBA4</name>
    <dbReference type="NCBI Taxonomy" id="1323664"/>
    <lineage>
        <taxon>Bacteria</taxon>
        <taxon>Pseudomonadati</taxon>
        <taxon>Pseudomonadota</taxon>
        <taxon>Betaproteobacteria</taxon>
        <taxon>Burkholderiales</taxon>
        <taxon>Burkholderiaceae</taxon>
        <taxon>Paraburkholderia</taxon>
    </lineage>
</organism>
<feature type="domain" description="CsbD-like" evidence="3">
    <location>
        <begin position="55"/>
        <end position="106"/>
    </location>
</feature>
<proteinExistence type="inferred from homology"/>
<evidence type="ECO:0000256" key="1">
    <source>
        <dbReference type="ARBA" id="ARBA00009129"/>
    </source>
</evidence>
<evidence type="ECO:0000256" key="2">
    <source>
        <dbReference type="SAM" id="MobiDB-lite"/>
    </source>
</evidence>
<sequence>MMRWYKLPARCHEDAFVSGLRRATWLAQSLARELRVTYSDGANVPIDRESDMNRDQIKGVAQQVKGKVNEVVGKVTGNRTQQLKGDLQQATGTARKAFGDGKEKIRRMGR</sequence>
<keyword evidence="4" id="KW-0614">Plasmid</keyword>
<geneLocation type="plasmid" evidence="5"/>
<dbReference type="InterPro" id="IPR008462">
    <property type="entry name" value="CsbD"/>
</dbReference>
<dbReference type="Proteomes" id="UP000019146">
    <property type="component" value="Plasmid unnamed"/>
</dbReference>
<dbReference type="KEGG" id="bcai:K788_0004268"/>
<dbReference type="EMBL" id="CP012748">
    <property type="protein sequence ID" value="ALL70764.1"/>
    <property type="molecule type" value="Genomic_DNA"/>
</dbReference>